<feature type="transmembrane region" description="Helical" evidence="2">
    <location>
        <begin position="140"/>
        <end position="160"/>
    </location>
</feature>
<evidence type="ECO:0000256" key="1">
    <source>
        <dbReference type="SAM" id="MobiDB-lite"/>
    </source>
</evidence>
<feature type="transmembrane region" description="Helical" evidence="2">
    <location>
        <begin position="6"/>
        <end position="25"/>
    </location>
</feature>
<keyword evidence="2" id="KW-1133">Transmembrane helix</keyword>
<keyword evidence="4" id="KW-1185">Reference proteome</keyword>
<dbReference type="RefSeq" id="WP_191615601.1">
    <property type="nucleotide sequence ID" value="NZ_JACYFG010000006.1"/>
</dbReference>
<dbReference type="Proteomes" id="UP000622317">
    <property type="component" value="Unassembled WGS sequence"/>
</dbReference>
<proteinExistence type="predicted"/>
<accession>A0A927F794</accession>
<sequence>MSHSLMLPQAVLALAGLYGATWFFLKAKKGQQTPKLVLAGATNLLVAAYLLCDIGMLQADSATQLVAFEKASTSLTIAIFALVPWITAACRQSSSLVFLSGHTALATSLSIANLLSPVSLRFESLQFSSLSPATVQSRPSLWEMPFLLLALLAATALLGHAMRGSAAGRSKLPKLLALTAFATVASPIVESQQGNGSHPAGNLVWIALSLVAISACALQQASLPPVAKKGHPSSPPKTDPSGPSQSDNDDFAPCLQKHALLLGLNSNDEDLASKLLANCGYQVMRESKSSKIPLDYLSRANTHTTVLFERDAEDSPPPAILELARASLPQLDVVALTYFPKSPRILREIRNGTYHHAIGTPLKAAELFQATRSQTLDSSLWIQPHHTKLS</sequence>
<dbReference type="AlphaFoldDB" id="A0A927F794"/>
<feature type="transmembrane region" description="Helical" evidence="2">
    <location>
        <begin position="71"/>
        <end position="89"/>
    </location>
</feature>
<organism evidence="3 4">
    <name type="scientific">Pelagicoccus enzymogenes</name>
    <dbReference type="NCBI Taxonomy" id="2773457"/>
    <lineage>
        <taxon>Bacteria</taxon>
        <taxon>Pseudomonadati</taxon>
        <taxon>Verrucomicrobiota</taxon>
        <taxon>Opitutia</taxon>
        <taxon>Puniceicoccales</taxon>
        <taxon>Pelagicoccaceae</taxon>
        <taxon>Pelagicoccus</taxon>
    </lineage>
</organism>
<name>A0A927F794_9BACT</name>
<feature type="transmembrane region" description="Helical" evidence="2">
    <location>
        <begin position="37"/>
        <end position="59"/>
    </location>
</feature>
<protein>
    <submittedName>
        <fullName evidence="3">Uncharacterized protein</fullName>
    </submittedName>
</protein>
<reference evidence="3" key="1">
    <citation type="submission" date="2020-09" db="EMBL/GenBank/DDBJ databases">
        <title>Pelagicoccus enzymogenes sp. nov. with an EPS production, isolated from marine sediment.</title>
        <authorList>
            <person name="Feng X."/>
        </authorList>
    </citation>
    <scope>NUCLEOTIDE SEQUENCE</scope>
    <source>
        <strain evidence="3">NFK12</strain>
    </source>
</reference>
<comment type="caution">
    <text evidence="3">The sequence shown here is derived from an EMBL/GenBank/DDBJ whole genome shotgun (WGS) entry which is preliminary data.</text>
</comment>
<keyword evidence="2" id="KW-0472">Membrane</keyword>
<evidence type="ECO:0000256" key="2">
    <source>
        <dbReference type="SAM" id="Phobius"/>
    </source>
</evidence>
<dbReference type="EMBL" id="JACYFG010000006">
    <property type="protein sequence ID" value="MBD5778460.1"/>
    <property type="molecule type" value="Genomic_DNA"/>
</dbReference>
<keyword evidence="2" id="KW-0812">Transmembrane</keyword>
<evidence type="ECO:0000313" key="3">
    <source>
        <dbReference type="EMBL" id="MBD5778460.1"/>
    </source>
</evidence>
<gene>
    <name evidence="3" type="ORF">IEN85_03070</name>
</gene>
<feature type="region of interest" description="Disordered" evidence="1">
    <location>
        <begin position="225"/>
        <end position="250"/>
    </location>
</feature>
<evidence type="ECO:0000313" key="4">
    <source>
        <dbReference type="Proteomes" id="UP000622317"/>
    </source>
</evidence>
<feature type="transmembrane region" description="Helical" evidence="2">
    <location>
        <begin position="96"/>
        <end position="120"/>
    </location>
</feature>